<proteinExistence type="predicted"/>
<dbReference type="EMBL" id="CP121769">
    <property type="protein sequence ID" value="WGE10009.1"/>
    <property type="molecule type" value="Genomic_DNA"/>
</dbReference>
<dbReference type="Gene3D" id="1.10.238.160">
    <property type="match status" value="1"/>
</dbReference>
<dbReference type="EMBL" id="CP121769">
    <property type="protein sequence ID" value="WGE10045.1"/>
    <property type="molecule type" value="Genomic_DNA"/>
</dbReference>
<accession>A0AAJ6DAM4</accession>
<feature type="domain" description="Helix-turn-helix" evidence="1">
    <location>
        <begin position="17"/>
        <end position="64"/>
    </location>
</feature>
<evidence type="ECO:0000313" key="8">
    <source>
        <dbReference type="Proteomes" id="UP001222296"/>
    </source>
</evidence>
<dbReference type="EMBL" id="CP121769">
    <property type="protein sequence ID" value="WGE10028.1"/>
    <property type="molecule type" value="Genomic_DNA"/>
</dbReference>
<reference evidence="6" key="1">
    <citation type="submission" date="2023-04" db="EMBL/GenBank/DDBJ databases">
        <title>Molecular characterization of the Integrative and Conjugative elements harboring multidrug-resistance gene from Glaesserella (Haemophilus) parasuis.</title>
        <authorList>
            <person name="Che Y."/>
            <person name="Zhou L."/>
        </authorList>
    </citation>
    <scope>NUCLEOTIDE SEQUENCE</scope>
    <source>
        <strain evidence="6">Z44</strain>
    </source>
</reference>
<dbReference type="AlphaFoldDB" id="A0AAJ6DAM4"/>
<organism evidence="6 8">
    <name type="scientific">Glaesserella parasuis</name>
    <name type="common">Haemophilus parasuis</name>
    <dbReference type="NCBI Taxonomy" id="738"/>
    <lineage>
        <taxon>Bacteria</taxon>
        <taxon>Pseudomonadati</taxon>
        <taxon>Pseudomonadota</taxon>
        <taxon>Gammaproteobacteria</taxon>
        <taxon>Pasteurellales</taxon>
        <taxon>Pasteurellaceae</taxon>
        <taxon>Glaesserella</taxon>
    </lineage>
</organism>
<protein>
    <recommendedName>
        <fullName evidence="1">Helix-turn-helix domain-containing protein</fullName>
    </recommendedName>
</protein>
<evidence type="ECO:0000313" key="5">
    <source>
        <dbReference type="EMBL" id="WGE10028.1"/>
    </source>
</evidence>
<dbReference type="InterPro" id="IPR009061">
    <property type="entry name" value="DNA-bd_dom_put_sf"/>
</dbReference>
<dbReference type="EMBL" id="CP121769">
    <property type="protein sequence ID" value="WGE09992.1"/>
    <property type="molecule type" value="Genomic_DNA"/>
</dbReference>
<evidence type="ECO:0000313" key="7">
    <source>
        <dbReference type="EMBL" id="WGE10059.1"/>
    </source>
</evidence>
<dbReference type="RefSeq" id="WP_279378500.1">
    <property type="nucleotide sequence ID" value="NZ_CP121769.1"/>
</dbReference>
<evidence type="ECO:0000313" key="4">
    <source>
        <dbReference type="EMBL" id="WGE10009.1"/>
    </source>
</evidence>
<name>A0AAJ6DAM4_GLAPU</name>
<gene>
    <name evidence="7" type="ORF">QBL01_00050</name>
    <name evidence="2" type="ORF">QBL01_12395</name>
    <name evidence="3" type="ORF">QBL01_12480</name>
    <name evidence="4" type="ORF">QBL01_12570</name>
    <name evidence="5" type="ORF">QBL01_12670</name>
    <name evidence="6" type="ORF">QBL01_12760</name>
</gene>
<dbReference type="Pfam" id="PF12728">
    <property type="entry name" value="HTH_17"/>
    <property type="match status" value="1"/>
</dbReference>
<evidence type="ECO:0000313" key="2">
    <source>
        <dbReference type="EMBL" id="WGE09976.1"/>
    </source>
</evidence>
<sequence>MSQIQNQTTTEAVEKRYSMAELRALSGVSHAFIYRHIKNGKLAQPEKWGRSSRWKESDVKAWLSSFQQ</sequence>
<evidence type="ECO:0000313" key="3">
    <source>
        <dbReference type="EMBL" id="WGE09992.1"/>
    </source>
</evidence>
<dbReference type="InterPro" id="IPR041657">
    <property type="entry name" value="HTH_17"/>
</dbReference>
<evidence type="ECO:0000259" key="1">
    <source>
        <dbReference type="Pfam" id="PF12728"/>
    </source>
</evidence>
<evidence type="ECO:0000313" key="6">
    <source>
        <dbReference type="EMBL" id="WGE10045.1"/>
    </source>
</evidence>
<dbReference type="EMBL" id="CP121769">
    <property type="protein sequence ID" value="WGE10059.1"/>
    <property type="molecule type" value="Genomic_DNA"/>
</dbReference>
<dbReference type="Proteomes" id="UP001222296">
    <property type="component" value="Chromosome"/>
</dbReference>
<dbReference type="SUPFAM" id="SSF46955">
    <property type="entry name" value="Putative DNA-binding domain"/>
    <property type="match status" value="1"/>
</dbReference>
<dbReference type="EMBL" id="CP121769">
    <property type="protein sequence ID" value="WGE09976.1"/>
    <property type="molecule type" value="Genomic_DNA"/>
</dbReference>